<dbReference type="InterPro" id="IPR050613">
    <property type="entry name" value="Sec_Metabolite_Reg"/>
</dbReference>
<feature type="compositionally biased region" description="Low complexity" evidence="3">
    <location>
        <begin position="574"/>
        <end position="590"/>
    </location>
</feature>
<dbReference type="CDD" id="cd00067">
    <property type="entry name" value="GAL4"/>
    <property type="match status" value="1"/>
</dbReference>
<comment type="subcellular location">
    <subcellularLocation>
        <location evidence="1">Nucleus</location>
    </subcellularLocation>
</comment>
<proteinExistence type="predicted"/>
<feature type="region of interest" description="Disordered" evidence="3">
    <location>
        <begin position="1"/>
        <end position="40"/>
    </location>
</feature>
<evidence type="ECO:0000313" key="6">
    <source>
        <dbReference type="Proteomes" id="UP000245768"/>
    </source>
</evidence>
<dbReference type="OrthoDB" id="4236860at2759"/>
<feature type="domain" description="Zn(2)-C6 fungal-type" evidence="4">
    <location>
        <begin position="17"/>
        <end position="53"/>
    </location>
</feature>
<feature type="compositionally biased region" description="Polar residues" evidence="3">
    <location>
        <begin position="86"/>
        <end position="97"/>
    </location>
</feature>
<dbReference type="InParanoid" id="A0A316YYR3"/>
<feature type="region of interest" description="Disordered" evidence="3">
    <location>
        <begin position="566"/>
        <end position="623"/>
    </location>
</feature>
<dbReference type="Proteomes" id="UP000245768">
    <property type="component" value="Unassembled WGS sequence"/>
</dbReference>
<dbReference type="GeneID" id="37042598"/>
<keyword evidence="6" id="KW-1185">Reference proteome</keyword>
<organism evidence="5 6">
    <name type="scientific">Acaromyces ingoldii</name>
    <dbReference type="NCBI Taxonomy" id="215250"/>
    <lineage>
        <taxon>Eukaryota</taxon>
        <taxon>Fungi</taxon>
        <taxon>Dikarya</taxon>
        <taxon>Basidiomycota</taxon>
        <taxon>Ustilaginomycotina</taxon>
        <taxon>Exobasidiomycetes</taxon>
        <taxon>Exobasidiales</taxon>
        <taxon>Cryptobasidiaceae</taxon>
        <taxon>Acaromyces</taxon>
    </lineage>
</organism>
<dbReference type="GO" id="GO:0000981">
    <property type="term" value="F:DNA-binding transcription factor activity, RNA polymerase II-specific"/>
    <property type="evidence" value="ECO:0007669"/>
    <property type="project" value="InterPro"/>
</dbReference>
<dbReference type="AlphaFoldDB" id="A0A316YYR3"/>
<accession>A0A316YYR3</accession>
<keyword evidence="2" id="KW-0539">Nucleus</keyword>
<dbReference type="CDD" id="cd12148">
    <property type="entry name" value="fungal_TF_MHR"/>
    <property type="match status" value="1"/>
</dbReference>
<gene>
    <name evidence="5" type="ORF">FA10DRAFT_264521</name>
</gene>
<dbReference type="InterPro" id="IPR036864">
    <property type="entry name" value="Zn2-C6_fun-type_DNA-bd_sf"/>
</dbReference>
<dbReference type="PROSITE" id="PS50048">
    <property type="entry name" value="ZN2_CY6_FUNGAL_2"/>
    <property type="match status" value="1"/>
</dbReference>
<dbReference type="SUPFAM" id="SSF57701">
    <property type="entry name" value="Zn2/Cys6 DNA-binding domain"/>
    <property type="match status" value="1"/>
</dbReference>
<dbReference type="Gene3D" id="4.10.240.10">
    <property type="entry name" value="Zn(2)-C6 fungal-type DNA-binding domain"/>
    <property type="match status" value="1"/>
</dbReference>
<sequence>MMSSSTRRQRHPRPIKQCSECRRRKKKCDGYGARDGGACGPCRERGVSNRCHWGGDLASSPSSHPVQFDEPPRTRPHPESVALINELTQADTFSPARNQEERRSAPKRSFPSRSQALNLAQIYEDQLCFGGLHVIDFDAVRRGAEELPKIEQNDLLALVLLLAASTLDLLPSSYAISLGLVTRSEEIEALVRHWTDEGLSALMACDLYLQPTILAVQALVVYQYNLVEHGESFRMVQTIDLAIRAARKLGLDRLRSMEEDEALWAQQDEQQPAPTLAYHSCGEWAVETLRSRDRRARELGRSQWWMLTSRDWAGTRQHGSYSIHPNSFDTQPPQLVINGSQDPWDYLVQASDVARRFSDLCAQAATSTLTGHLSYADVLAFDAEVQQLLERRPPWLRPEEEQSRPNGGAQTFIVDAFGRRKESPFLPILLSCTLWHRLFVIHRPFLALSISDPSQYGLSDTRTWDVAILFLDVTRRGVDKGMLLINQAVFLYRTQQAALVLITHLLLGAVAQCTPRPSLAERIQIHGLITFAIMTLKRRGAGNKLEALVASCSPWMNEQVIPSYTLPHPPSSSIPPSSSLLSPTSSADLPHGAHHQHHHHHHHQQQQQQQRDQAPPPPPTVADITNLFDLDTQLFRLDNSAPDDGGEIWHHLDGIFRGGNASS</sequence>
<evidence type="ECO:0000256" key="3">
    <source>
        <dbReference type="SAM" id="MobiDB-lite"/>
    </source>
</evidence>
<dbReference type="EMBL" id="KZ819634">
    <property type="protein sequence ID" value="PWN93924.1"/>
    <property type="molecule type" value="Genomic_DNA"/>
</dbReference>
<dbReference type="InterPro" id="IPR001138">
    <property type="entry name" value="Zn2Cys6_DnaBD"/>
</dbReference>
<dbReference type="RefSeq" id="XP_025381122.1">
    <property type="nucleotide sequence ID" value="XM_025520682.1"/>
</dbReference>
<evidence type="ECO:0000313" key="5">
    <source>
        <dbReference type="EMBL" id="PWN93924.1"/>
    </source>
</evidence>
<reference evidence="5 6" key="1">
    <citation type="journal article" date="2018" name="Mol. Biol. Evol.">
        <title>Broad Genomic Sampling Reveals a Smut Pathogenic Ancestry of the Fungal Clade Ustilaginomycotina.</title>
        <authorList>
            <person name="Kijpornyongpan T."/>
            <person name="Mondo S.J."/>
            <person name="Barry K."/>
            <person name="Sandor L."/>
            <person name="Lee J."/>
            <person name="Lipzen A."/>
            <person name="Pangilinan J."/>
            <person name="LaButti K."/>
            <person name="Hainaut M."/>
            <person name="Henrissat B."/>
            <person name="Grigoriev I.V."/>
            <person name="Spatafora J.W."/>
            <person name="Aime M.C."/>
        </authorList>
    </citation>
    <scope>NUCLEOTIDE SEQUENCE [LARGE SCALE GENOMIC DNA]</scope>
    <source>
        <strain evidence="5 6">MCA 4198</strain>
    </source>
</reference>
<dbReference type="GO" id="GO:0005634">
    <property type="term" value="C:nucleus"/>
    <property type="evidence" value="ECO:0007669"/>
    <property type="project" value="UniProtKB-SubCell"/>
</dbReference>
<evidence type="ECO:0000256" key="2">
    <source>
        <dbReference type="ARBA" id="ARBA00023242"/>
    </source>
</evidence>
<dbReference type="PANTHER" id="PTHR31001">
    <property type="entry name" value="UNCHARACTERIZED TRANSCRIPTIONAL REGULATORY PROTEIN"/>
    <property type="match status" value="1"/>
</dbReference>
<evidence type="ECO:0000259" key="4">
    <source>
        <dbReference type="PROSITE" id="PS50048"/>
    </source>
</evidence>
<feature type="compositionally biased region" description="Basic residues" evidence="3">
    <location>
        <begin position="592"/>
        <end position="604"/>
    </location>
</feature>
<name>A0A316YYR3_9BASI</name>
<protein>
    <recommendedName>
        <fullName evidence="4">Zn(2)-C6 fungal-type domain-containing protein</fullName>
    </recommendedName>
</protein>
<dbReference type="GO" id="GO:0008270">
    <property type="term" value="F:zinc ion binding"/>
    <property type="evidence" value="ECO:0007669"/>
    <property type="project" value="InterPro"/>
</dbReference>
<dbReference type="PANTHER" id="PTHR31001:SF76">
    <property type="entry name" value="ZN(2)-C6 FUNGAL-TYPE DOMAIN-CONTAINING PROTEIN"/>
    <property type="match status" value="1"/>
</dbReference>
<evidence type="ECO:0000256" key="1">
    <source>
        <dbReference type="ARBA" id="ARBA00004123"/>
    </source>
</evidence>
<feature type="region of interest" description="Disordered" evidence="3">
    <location>
        <begin position="58"/>
        <end position="112"/>
    </location>
</feature>